<accession>A0A9W6NBH5</accession>
<dbReference type="Pfam" id="PF00106">
    <property type="entry name" value="adh_short"/>
    <property type="match status" value="1"/>
</dbReference>
<dbReference type="SUPFAM" id="SSF51735">
    <property type="entry name" value="NAD(P)-binding Rossmann-fold domains"/>
    <property type="match status" value="1"/>
</dbReference>
<comment type="similarity">
    <text evidence="1 3">Belongs to the short-chain dehydrogenases/reductases (SDR) family.</text>
</comment>
<dbReference type="PROSITE" id="PS00061">
    <property type="entry name" value="ADH_SHORT"/>
    <property type="match status" value="1"/>
</dbReference>
<reference evidence="5" key="1">
    <citation type="journal article" date="2014" name="Int. J. Syst. Evol. Microbiol.">
        <title>Complete genome sequence of Corynebacterium casei LMG S-19264T (=DSM 44701T), isolated from a smear-ripened cheese.</title>
        <authorList>
            <consortium name="US DOE Joint Genome Institute (JGI-PGF)"/>
            <person name="Walter F."/>
            <person name="Albersmeier A."/>
            <person name="Kalinowski J."/>
            <person name="Ruckert C."/>
        </authorList>
    </citation>
    <scope>NUCLEOTIDE SEQUENCE</scope>
    <source>
        <strain evidence="5">VKM B-2789</strain>
    </source>
</reference>
<dbReference type="GO" id="GO:0016491">
    <property type="term" value="F:oxidoreductase activity"/>
    <property type="evidence" value="ECO:0007669"/>
    <property type="project" value="UniProtKB-KW"/>
</dbReference>
<evidence type="ECO:0000256" key="2">
    <source>
        <dbReference type="ARBA" id="ARBA00023002"/>
    </source>
</evidence>
<dbReference type="EMBL" id="BSFM01000014">
    <property type="protein sequence ID" value="GLK84627.1"/>
    <property type="molecule type" value="Genomic_DNA"/>
</dbReference>
<organism evidence="5 6">
    <name type="scientific">Ancylobacter defluvii</name>
    <dbReference type="NCBI Taxonomy" id="1282440"/>
    <lineage>
        <taxon>Bacteria</taxon>
        <taxon>Pseudomonadati</taxon>
        <taxon>Pseudomonadota</taxon>
        <taxon>Alphaproteobacteria</taxon>
        <taxon>Hyphomicrobiales</taxon>
        <taxon>Xanthobacteraceae</taxon>
        <taxon>Ancylobacter</taxon>
    </lineage>
</organism>
<dbReference type="RefSeq" id="WP_213364504.1">
    <property type="nucleotide sequence ID" value="NZ_BSFM01000014.1"/>
</dbReference>
<dbReference type="PANTHER" id="PTHR44196:SF1">
    <property type="entry name" value="DEHYDROGENASE_REDUCTASE SDR FAMILY MEMBER 7B"/>
    <property type="match status" value="1"/>
</dbReference>
<evidence type="ECO:0000256" key="3">
    <source>
        <dbReference type="RuleBase" id="RU000363"/>
    </source>
</evidence>
<dbReference type="SMART" id="SM00822">
    <property type="entry name" value="PKS_KR"/>
    <property type="match status" value="1"/>
</dbReference>
<dbReference type="PRINTS" id="PR00081">
    <property type="entry name" value="GDHRDH"/>
</dbReference>
<evidence type="ECO:0000256" key="1">
    <source>
        <dbReference type="ARBA" id="ARBA00006484"/>
    </source>
</evidence>
<sequence>MHIGGNTILITGGNGGIGRALAEALHKEGNRIIITGRRKEALEEIVAANPGMAYERLDVADAQAIAAFAGTVAEKYPALNVVINNAGIMVAEDWTADAVDLAVPEAIVATNLLGPIRLTAALLPHLRRQPSATVVTVSSGLAFVPLVLTPTYNATKAAIHSWSQSLRAQLAGTSVGVVEIVPPLVATDLMPGQSQNPNALPLDAFIAETIELLKAHPDGPEICVQRVGFLRGAEARGDYEKVFAILNDGTH</sequence>
<dbReference type="InterPro" id="IPR036291">
    <property type="entry name" value="NAD(P)-bd_dom_sf"/>
</dbReference>
<dbReference type="PRINTS" id="PR00080">
    <property type="entry name" value="SDRFAMILY"/>
</dbReference>
<keyword evidence="2" id="KW-0560">Oxidoreductase</keyword>
<dbReference type="Gene3D" id="3.40.50.720">
    <property type="entry name" value="NAD(P)-binding Rossmann-like Domain"/>
    <property type="match status" value="1"/>
</dbReference>
<evidence type="ECO:0000313" key="5">
    <source>
        <dbReference type="EMBL" id="GLK84627.1"/>
    </source>
</evidence>
<keyword evidence="6" id="KW-1185">Reference proteome</keyword>
<protein>
    <submittedName>
        <fullName evidence="5">Oxidoreductase</fullName>
    </submittedName>
</protein>
<gene>
    <name evidence="5" type="ORF">GCM10017653_26970</name>
</gene>
<dbReference type="PANTHER" id="PTHR44196">
    <property type="entry name" value="DEHYDROGENASE/REDUCTASE SDR FAMILY MEMBER 7B"/>
    <property type="match status" value="1"/>
</dbReference>
<reference evidence="5" key="2">
    <citation type="submission" date="2023-01" db="EMBL/GenBank/DDBJ databases">
        <authorList>
            <person name="Sun Q."/>
            <person name="Evtushenko L."/>
        </authorList>
    </citation>
    <scope>NUCLEOTIDE SEQUENCE</scope>
    <source>
        <strain evidence="5">VKM B-2789</strain>
    </source>
</reference>
<dbReference type="InterPro" id="IPR020904">
    <property type="entry name" value="Sc_DH/Rdtase_CS"/>
</dbReference>
<feature type="domain" description="Ketoreductase" evidence="4">
    <location>
        <begin position="6"/>
        <end position="181"/>
    </location>
</feature>
<name>A0A9W6NBH5_9HYPH</name>
<dbReference type="GO" id="GO:0016020">
    <property type="term" value="C:membrane"/>
    <property type="evidence" value="ECO:0007669"/>
    <property type="project" value="TreeGrafter"/>
</dbReference>
<dbReference type="InterPro" id="IPR002347">
    <property type="entry name" value="SDR_fam"/>
</dbReference>
<evidence type="ECO:0000313" key="6">
    <source>
        <dbReference type="Proteomes" id="UP001143330"/>
    </source>
</evidence>
<evidence type="ECO:0000259" key="4">
    <source>
        <dbReference type="SMART" id="SM00822"/>
    </source>
</evidence>
<dbReference type="AlphaFoldDB" id="A0A9W6NBH5"/>
<dbReference type="Proteomes" id="UP001143330">
    <property type="component" value="Unassembled WGS sequence"/>
</dbReference>
<dbReference type="InterPro" id="IPR057326">
    <property type="entry name" value="KR_dom"/>
</dbReference>
<comment type="caution">
    <text evidence="5">The sequence shown here is derived from an EMBL/GenBank/DDBJ whole genome shotgun (WGS) entry which is preliminary data.</text>
</comment>
<proteinExistence type="inferred from homology"/>